<dbReference type="InterPro" id="IPR011528">
    <property type="entry name" value="NERD"/>
</dbReference>
<dbReference type="Pfam" id="PF08378">
    <property type="entry name" value="NERD"/>
    <property type="match status" value="1"/>
</dbReference>
<feature type="domain" description="NERD" evidence="1">
    <location>
        <begin position="1"/>
        <end position="115"/>
    </location>
</feature>
<evidence type="ECO:0000259" key="1">
    <source>
        <dbReference type="PROSITE" id="PS50965"/>
    </source>
</evidence>
<gene>
    <name evidence="2" type="ORF">EDC18_11116</name>
</gene>
<organism evidence="2 3">
    <name type="scientific">Natranaerovirga pectinivora</name>
    <dbReference type="NCBI Taxonomy" id="682400"/>
    <lineage>
        <taxon>Bacteria</taxon>
        <taxon>Bacillati</taxon>
        <taxon>Bacillota</taxon>
        <taxon>Clostridia</taxon>
        <taxon>Lachnospirales</taxon>
        <taxon>Natranaerovirgaceae</taxon>
        <taxon>Natranaerovirga</taxon>
    </lineage>
</organism>
<evidence type="ECO:0000313" key="3">
    <source>
        <dbReference type="Proteomes" id="UP000294902"/>
    </source>
</evidence>
<dbReference type="AlphaFoldDB" id="A0A4R3MH05"/>
<proteinExistence type="predicted"/>
<dbReference type="Proteomes" id="UP000294902">
    <property type="component" value="Unassembled WGS sequence"/>
</dbReference>
<keyword evidence="3" id="KW-1185">Reference proteome</keyword>
<dbReference type="PROSITE" id="PS50965">
    <property type="entry name" value="NERD"/>
    <property type="match status" value="1"/>
</dbReference>
<name>A0A4R3MH05_9FIRM</name>
<reference evidence="2 3" key="1">
    <citation type="submission" date="2019-03" db="EMBL/GenBank/DDBJ databases">
        <title>Genomic Encyclopedia of Type Strains, Phase IV (KMG-IV): sequencing the most valuable type-strain genomes for metagenomic binning, comparative biology and taxonomic classification.</title>
        <authorList>
            <person name="Goeker M."/>
        </authorList>
    </citation>
    <scope>NUCLEOTIDE SEQUENCE [LARGE SCALE GENOMIC DNA]</scope>
    <source>
        <strain evidence="2 3">DSM 24629</strain>
    </source>
</reference>
<accession>A0A4R3MH05</accession>
<dbReference type="RefSeq" id="WP_243115119.1">
    <property type="nucleotide sequence ID" value="NZ_SMAL01000011.1"/>
</dbReference>
<sequence>MESFLTFWCLEKLKGNYKLMTNLYIPKEDGSKTEIDLIMIAESGIYVFESKNYSGWIFGDEKYKNWTQTLPNKQKNQFYNPIWQNKGHINALKYVVDIDKSNLYKSYIIFSERCTLKKINVSSSNVKVIKRNTLIKSITNDMLSSSNILSIEEVNQIYCELQKFSCVDNSVKREHIESVKMKKI</sequence>
<protein>
    <submittedName>
        <fullName evidence="2">Nuclease-like protein</fullName>
    </submittedName>
</protein>
<evidence type="ECO:0000313" key="2">
    <source>
        <dbReference type="EMBL" id="TCT12845.1"/>
    </source>
</evidence>
<comment type="caution">
    <text evidence="2">The sequence shown here is derived from an EMBL/GenBank/DDBJ whole genome shotgun (WGS) entry which is preliminary data.</text>
</comment>
<dbReference type="EMBL" id="SMAL01000011">
    <property type="protein sequence ID" value="TCT12845.1"/>
    <property type="molecule type" value="Genomic_DNA"/>
</dbReference>